<dbReference type="PANTHER" id="PTHR36766">
    <property type="entry name" value="PLANT BROAD-SPECTRUM MILDEW RESISTANCE PROTEIN RPW8"/>
    <property type="match status" value="1"/>
</dbReference>
<evidence type="ECO:0000313" key="5">
    <source>
        <dbReference type="EnsemblPlants" id="AUR62018130-RA:cds"/>
    </source>
</evidence>
<gene>
    <name evidence="5" type="primary">LOC110735055</name>
</gene>
<dbReference type="Proteomes" id="UP000596660">
    <property type="component" value="Unplaced"/>
</dbReference>
<reference evidence="5" key="2">
    <citation type="submission" date="2021-03" db="UniProtKB">
        <authorList>
            <consortium name="EnsemblPlants"/>
        </authorList>
    </citation>
    <scope>IDENTIFICATION</scope>
</reference>
<keyword evidence="1" id="KW-0433">Leucine-rich repeat</keyword>
<accession>A0A803LSD6</accession>
<dbReference type="RefSeq" id="XP_021770875.1">
    <property type="nucleotide sequence ID" value="XM_021915183.1"/>
</dbReference>
<dbReference type="InterPro" id="IPR032675">
    <property type="entry name" value="LRR_dom_sf"/>
</dbReference>
<reference evidence="5" key="1">
    <citation type="journal article" date="2017" name="Nature">
        <title>The genome of Chenopodium quinoa.</title>
        <authorList>
            <person name="Jarvis D.E."/>
            <person name="Ho Y.S."/>
            <person name="Lightfoot D.J."/>
            <person name="Schmoeckel S.M."/>
            <person name="Li B."/>
            <person name="Borm T.J.A."/>
            <person name="Ohyanagi H."/>
            <person name="Mineta K."/>
            <person name="Michell C.T."/>
            <person name="Saber N."/>
            <person name="Kharbatia N.M."/>
            <person name="Rupper R.R."/>
            <person name="Sharp A.R."/>
            <person name="Dally N."/>
            <person name="Boughton B.A."/>
            <person name="Woo Y.H."/>
            <person name="Gao G."/>
            <person name="Schijlen E.G.W.M."/>
            <person name="Guo X."/>
            <person name="Momin A.A."/>
            <person name="Negrao S."/>
            <person name="Al-Babili S."/>
            <person name="Gehring C."/>
            <person name="Roessner U."/>
            <person name="Jung C."/>
            <person name="Murphy K."/>
            <person name="Arold S.T."/>
            <person name="Gojobori T."/>
            <person name="van der Linden C.G."/>
            <person name="van Loo E.N."/>
            <person name="Jellen E.N."/>
            <person name="Maughan P.J."/>
            <person name="Tester M."/>
        </authorList>
    </citation>
    <scope>NUCLEOTIDE SEQUENCE [LARGE SCALE GENOMIC DNA]</scope>
    <source>
        <strain evidence="5">cv. PI 614886</strain>
    </source>
</reference>
<keyword evidence="2" id="KW-0611">Plant defense</keyword>
<evidence type="ECO:0000259" key="4">
    <source>
        <dbReference type="Pfam" id="PF25019"/>
    </source>
</evidence>
<dbReference type="InterPro" id="IPR056789">
    <property type="entry name" value="LRR_R13L1-DRL21"/>
</dbReference>
<dbReference type="OrthoDB" id="1729103at2759"/>
<dbReference type="Gene3D" id="3.40.50.300">
    <property type="entry name" value="P-loop containing nucleotide triphosphate hydrolases"/>
    <property type="match status" value="1"/>
</dbReference>
<dbReference type="GeneID" id="110735055"/>
<dbReference type="Gene3D" id="3.80.10.10">
    <property type="entry name" value="Ribonuclease Inhibitor"/>
    <property type="match status" value="3"/>
</dbReference>
<dbReference type="SUPFAM" id="SSF52058">
    <property type="entry name" value="L domain-like"/>
    <property type="match status" value="1"/>
</dbReference>
<dbReference type="InterPro" id="IPR058922">
    <property type="entry name" value="WHD_DRP"/>
</dbReference>
<evidence type="ECO:0008006" key="7">
    <source>
        <dbReference type="Google" id="ProtNLM"/>
    </source>
</evidence>
<evidence type="ECO:0000259" key="3">
    <source>
        <dbReference type="Pfam" id="PF23559"/>
    </source>
</evidence>
<dbReference type="Pfam" id="PF25019">
    <property type="entry name" value="LRR_R13L1-DRL21"/>
    <property type="match status" value="1"/>
</dbReference>
<protein>
    <recommendedName>
        <fullName evidence="7">NB-ARC domain-containing protein</fullName>
    </recommendedName>
</protein>
<sequence>MEEAMKLRHDVWEIRKKLKNDEKTLSRESGNDMLHSLEIIEGKLEVAESELQVPGAVLEESLKDVLSKLKSFIEGDQNEEDAKSILEKLSRWVTQEDSVLKPLEQAFYGGINVQHLIEMTLNFNLDQRVLAIPIIGTRATAAVQRVYHDNRVRSSFEERHWVCMCDMNHGHPSKLLDLVFRKQTSNIDILKDFHSNVDGKRYLLILDGVTQTGLGFFLEDLLRDVSHGSRVILTASSKDKLGMLEPLKMPEGAPIESTSMLQEEKEISSKYAGASGLLKTIAFFLSFKHTVQKWENFADDLITKLQDLSESSYSKFNLISYEDLQLKIQQCVRYVSLLQKDYEFSKTDLIHLWASQDYLSTDTGRPEELVGEEYFEKLLNNGFFSQVTSRDGAVVQHFCKTHYVLNEFLKNVAKTQFCLGEEPTREVDDANILHVSFAIESSWEAPSWLLNAGKLQSLIFLPSRLHNSVNVPNLEEIISKLTGLQALDLVAVNCENLSHSLGELKHLRYLRLGVSSKCLPESVINLSLVWSSSYSKPANLEKFDYLQPPHGLRSLAVCHWKGENFPLQLMFGKAVFDSLVSIYIEDCRGCKDLPSLSSLPHLRFIKLWDLNVLEYVEHDVDSGNNTGSDSSTLRHYFPSLEYLLLANLPRLERWSRKQQYPIPSRNLTLCVSNCPKMSSMPLLRSLVSLEAHDIHVKLLKHLLSTSAGPSPGATLRKLEIVSVSQLKSTFPIRNLNALESLAIRRCPELEELVLGSLTSLQRLEIHECNGLVDITVGNMDQLSALETLEIKHCKKLKLLNSSEDWKCFKSLRFLKLISIFNLESLKNGLCSLHKLEGLYLYSLYELRSLPEWIGDIKQLRSLAVRNCPFLITLPESLGSLSTLQQLDIHCCPKLKEIPKSFADLKSLQKLVIQRCPKLSKRCQKSHGPDFPLIQHVPYREY</sequence>
<proteinExistence type="predicted"/>
<dbReference type="InterPro" id="IPR036388">
    <property type="entry name" value="WH-like_DNA-bd_sf"/>
</dbReference>
<dbReference type="Pfam" id="PF23559">
    <property type="entry name" value="WHD_DRP"/>
    <property type="match status" value="1"/>
</dbReference>
<dbReference type="PANTHER" id="PTHR36766:SF40">
    <property type="entry name" value="DISEASE RESISTANCE PROTEIN RGA3"/>
    <property type="match status" value="1"/>
</dbReference>
<name>A0A803LSD6_CHEQI</name>
<dbReference type="InterPro" id="IPR027417">
    <property type="entry name" value="P-loop_NTPase"/>
</dbReference>
<dbReference type="SUPFAM" id="SSF52047">
    <property type="entry name" value="RNI-like"/>
    <property type="match status" value="1"/>
</dbReference>
<dbReference type="Gramene" id="AUR62018130-RA">
    <property type="protein sequence ID" value="AUR62018130-RA:cds"/>
    <property type="gene ID" value="AUR62018130"/>
</dbReference>
<evidence type="ECO:0000313" key="6">
    <source>
        <dbReference type="Proteomes" id="UP000596660"/>
    </source>
</evidence>
<organism evidence="5 6">
    <name type="scientific">Chenopodium quinoa</name>
    <name type="common">Quinoa</name>
    <dbReference type="NCBI Taxonomy" id="63459"/>
    <lineage>
        <taxon>Eukaryota</taxon>
        <taxon>Viridiplantae</taxon>
        <taxon>Streptophyta</taxon>
        <taxon>Embryophyta</taxon>
        <taxon>Tracheophyta</taxon>
        <taxon>Spermatophyta</taxon>
        <taxon>Magnoliopsida</taxon>
        <taxon>eudicotyledons</taxon>
        <taxon>Gunneridae</taxon>
        <taxon>Pentapetalae</taxon>
        <taxon>Caryophyllales</taxon>
        <taxon>Chenopodiaceae</taxon>
        <taxon>Chenopodioideae</taxon>
        <taxon>Atripliceae</taxon>
        <taxon>Chenopodium</taxon>
    </lineage>
</organism>
<dbReference type="EnsemblPlants" id="AUR62018130-RA">
    <property type="protein sequence ID" value="AUR62018130-RA:cds"/>
    <property type="gene ID" value="AUR62018130"/>
</dbReference>
<feature type="domain" description="Disease resistance protein winged helix" evidence="3">
    <location>
        <begin position="339"/>
        <end position="408"/>
    </location>
</feature>
<dbReference type="GO" id="GO:0006952">
    <property type="term" value="P:defense response"/>
    <property type="evidence" value="ECO:0007669"/>
    <property type="project" value="UniProtKB-KW"/>
</dbReference>
<feature type="domain" description="R13L1/DRL21-like LRR repeat region" evidence="4">
    <location>
        <begin position="525"/>
        <end position="608"/>
    </location>
</feature>
<evidence type="ECO:0000256" key="1">
    <source>
        <dbReference type="ARBA" id="ARBA00022614"/>
    </source>
</evidence>
<dbReference type="OMA" id="ETHTANV"/>
<dbReference type="KEGG" id="cqi:110735055"/>
<evidence type="ECO:0000256" key="2">
    <source>
        <dbReference type="ARBA" id="ARBA00022821"/>
    </source>
</evidence>
<keyword evidence="6" id="KW-1185">Reference proteome</keyword>
<dbReference type="Gene3D" id="1.10.10.10">
    <property type="entry name" value="Winged helix-like DNA-binding domain superfamily/Winged helix DNA-binding domain"/>
    <property type="match status" value="1"/>
</dbReference>
<dbReference type="AlphaFoldDB" id="A0A803LSD6"/>
<dbReference type="SUPFAM" id="SSF52540">
    <property type="entry name" value="P-loop containing nucleoside triphosphate hydrolases"/>
    <property type="match status" value="1"/>
</dbReference>